<feature type="signal peptide" evidence="2">
    <location>
        <begin position="1"/>
        <end position="18"/>
    </location>
</feature>
<keyword evidence="5" id="KW-1185">Reference proteome</keyword>
<feature type="region of interest" description="Disordered" evidence="1">
    <location>
        <begin position="222"/>
        <end position="250"/>
    </location>
</feature>
<dbReference type="EMBL" id="CP086716">
    <property type="protein sequence ID" value="WOO80000.1"/>
    <property type="molecule type" value="Genomic_DNA"/>
</dbReference>
<dbReference type="SUPFAM" id="SSF50370">
    <property type="entry name" value="Ricin B-like lectins"/>
    <property type="match status" value="2"/>
</dbReference>
<dbReference type="PROSITE" id="PS50231">
    <property type="entry name" value="RICIN_B_LECTIN"/>
    <property type="match status" value="2"/>
</dbReference>
<feature type="chain" id="PRO_5042057070" description="Ricin B lectin domain-containing protein" evidence="2">
    <location>
        <begin position="19"/>
        <end position="428"/>
    </location>
</feature>
<name>A0AAF0Y4I7_9TREE</name>
<keyword evidence="2" id="KW-0732">Signal</keyword>
<evidence type="ECO:0000256" key="1">
    <source>
        <dbReference type="SAM" id="MobiDB-lite"/>
    </source>
</evidence>
<dbReference type="Gene3D" id="2.80.10.50">
    <property type="match status" value="2"/>
</dbReference>
<dbReference type="CDD" id="cd00161">
    <property type="entry name" value="beta-trefoil_Ricin-like"/>
    <property type="match status" value="2"/>
</dbReference>
<dbReference type="AlphaFoldDB" id="A0AAF0Y4I7"/>
<evidence type="ECO:0000313" key="4">
    <source>
        <dbReference type="EMBL" id="WOO80000.1"/>
    </source>
</evidence>
<dbReference type="Proteomes" id="UP000827549">
    <property type="component" value="Chromosome 3"/>
</dbReference>
<feature type="domain" description="Ricin B lectin" evidence="3">
    <location>
        <begin position="284"/>
        <end position="405"/>
    </location>
</feature>
<dbReference type="GeneID" id="87806757"/>
<dbReference type="Pfam" id="PF00652">
    <property type="entry name" value="Ricin_B_lectin"/>
    <property type="match status" value="2"/>
</dbReference>
<reference evidence="4" key="1">
    <citation type="submission" date="2023-10" db="EMBL/GenBank/DDBJ databases">
        <authorList>
            <person name="Noh H."/>
        </authorList>
    </citation>
    <scope>NUCLEOTIDE SEQUENCE</scope>
    <source>
        <strain evidence="4">DUCC4014</strain>
    </source>
</reference>
<evidence type="ECO:0000259" key="3">
    <source>
        <dbReference type="SMART" id="SM00458"/>
    </source>
</evidence>
<dbReference type="SMART" id="SM00458">
    <property type="entry name" value="RICIN"/>
    <property type="match status" value="2"/>
</dbReference>
<dbReference type="InterPro" id="IPR000772">
    <property type="entry name" value="Ricin_B_lectin"/>
</dbReference>
<proteinExistence type="predicted"/>
<feature type="domain" description="Ricin B lectin" evidence="3">
    <location>
        <begin position="61"/>
        <end position="194"/>
    </location>
</feature>
<feature type="compositionally biased region" description="Basic and acidic residues" evidence="1">
    <location>
        <begin position="222"/>
        <end position="243"/>
    </location>
</feature>
<protein>
    <recommendedName>
        <fullName evidence="3">Ricin B lectin domain-containing protein</fullName>
    </recommendedName>
</protein>
<dbReference type="InterPro" id="IPR035992">
    <property type="entry name" value="Ricin_B-like_lectins"/>
</dbReference>
<sequence>MLFHKVLSALLLAASALSSPVPADGVELDARADTPTLAPRYTPPRIDGRRLRSILRDDTGDWRWLVVARLFAYPIENGIPAGLDRTGRKIRASWGVRDGMKGNIQIHDDYINSNNKTYCLDAGSRPRNGVELKIWECLDVPQQKWHVHNGRIELIGYGLCVDVKDGIKNGKFASWVTQTWQCYEGNRNQQWEIVDMSLPPREVKEREVEVEQRDVEVEARDVEQHGVEQREASNDVSARDDAPALKARAAPAAIDTRADRIVQRITSALRDANGDWRWLTVMLIFYLPIENGLPGRLDRTGRKIRPGWYIRDGQKGNIQVEDGYMNSNNKTYCLDAGLNPHNGVQIKVWECLDVPQQKWHVHDGRIELIGYGLCLDVRDGNLGEGSVVQTWQCYPGNRNQQWELVNFAPTRRGLEEREAEVVEGRDVD</sequence>
<dbReference type="RefSeq" id="XP_062626032.1">
    <property type="nucleotide sequence ID" value="XM_062770048.1"/>
</dbReference>
<accession>A0AAF0Y4I7</accession>
<evidence type="ECO:0000313" key="5">
    <source>
        <dbReference type="Proteomes" id="UP000827549"/>
    </source>
</evidence>
<evidence type="ECO:0000256" key="2">
    <source>
        <dbReference type="SAM" id="SignalP"/>
    </source>
</evidence>
<organism evidence="4 5">
    <name type="scientific">Vanrija pseudolonga</name>
    <dbReference type="NCBI Taxonomy" id="143232"/>
    <lineage>
        <taxon>Eukaryota</taxon>
        <taxon>Fungi</taxon>
        <taxon>Dikarya</taxon>
        <taxon>Basidiomycota</taxon>
        <taxon>Agaricomycotina</taxon>
        <taxon>Tremellomycetes</taxon>
        <taxon>Trichosporonales</taxon>
        <taxon>Trichosporonaceae</taxon>
        <taxon>Vanrija</taxon>
    </lineage>
</organism>
<gene>
    <name evidence="4" type="ORF">LOC62_03G003515</name>
</gene>